<name>A0A0L0K2P7_9ACTN</name>
<dbReference type="Gene3D" id="3.30.565.10">
    <property type="entry name" value="Histidine kinase-like ATPase, C-terminal domain"/>
    <property type="match status" value="1"/>
</dbReference>
<evidence type="ECO:0000256" key="1">
    <source>
        <dbReference type="ARBA" id="ARBA00022527"/>
    </source>
</evidence>
<dbReference type="AlphaFoldDB" id="A0A0L0K2P7"/>
<dbReference type="InterPro" id="IPR036890">
    <property type="entry name" value="HATPase_C_sf"/>
</dbReference>
<dbReference type="InterPro" id="IPR003594">
    <property type="entry name" value="HATPase_dom"/>
</dbReference>
<dbReference type="Pfam" id="PF13581">
    <property type="entry name" value="HATPase_c_2"/>
    <property type="match status" value="1"/>
</dbReference>
<keyword evidence="1" id="KW-0723">Serine/threonine-protein kinase</keyword>
<proteinExistence type="predicted"/>
<sequence length="135" mass="15273">MPQRTRQVRQEFRLPLFVEPEELRWVRRVVGTHLRLWGLDPVADDALEVVTELLTNVHRYAGGFAVLVLHASACELRVTVSDRSRVLPVVREPDWEAQSGRGMLLVAALTDWWRAEPTDTGKDVCCGLRTRGAAT</sequence>
<dbReference type="EMBL" id="JPPY01000140">
    <property type="protein sequence ID" value="KND32054.1"/>
    <property type="molecule type" value="Genomic_DNA"/>
</dbReference>
<evidence type="ECO:0000313" key="4">
    <source>
        <dbReference type="Proteomes" id="UP000037151"/>
    </source>
</evidence>
<comment type="caution">
    <text evidence="3">The sequence shown here is derived from an EMBL/GenBank/DDBJ whole genome shotgun (WGS) entry which is preliminary data.</text>
</comment>
<gene>
    <name evidence="3" type="ORF">IQ63_24980</name>
</gene>
<dbReference type="InterPro" id="IPR050267">
    <property type="entry name" value="Anti-sigma-factor_SerPK"/>
</dbReference>
<dbReference type="GO" id="GO:0004674">
    <property type="term" value="F:protein serine/threonine kinase activity"/>
    <property type="evidence" value="ECO:0007669"/>
    <property type="project" value="UniProtKB-KW"/>
</dbReference>
<dbReference type="PATRIC" id="fig|42234.21.peg.5171"/>
<evidence type="ECO:0000259" key="2">
    <source>
        <dbReference type="Pfam" id="PF13581"/>
    </source>
</evidence>
<dbReference type="Proteomes" id="UP000037151">
    <property type="component" value="Unassembled WGS sequence"/>
</dbReference>
<dbReference type="PANTHER" id="PTHR35526:SF3">
    <property type="entry name" value="ANTI-SIGMA-F FACTOR RSBW"/>
    <property type="match status" value="1"/>
</dbReference>
<keyword evidence="1" id="KW-0418">Kinase</keyword>
<evidence type="ECO:0000313" key="3">
    <source>
        <dbReference type="EMBL" id="KND32054.1"/>
    </source>
</evidence>
<accession>A0A0L0K2P7</accession>
<organism evidence="3 4">
    <name type="scientific">Streptomyces acidiscabies</name>
    <dbReference type="NCBI Taxonomy" id="42234"/>
    <lineage>
        <taxon>Bacteria</taxon>
        <taxon>Bacillati</taxon>
        <taxon>Actinomycetota</taxon>
        <taxon>Actinomycetes</taxon>
        <taxon>Kitasatosporales</taxon>
        <taxon>Streptomycetaceae</taxon>
        <taxon>Streptomyces</taxon>
    </lineage>
</organism>
<dbReference type="PANTHER" id="PTHR35526">
    <property type="entry name" value="ANTI-SIGMA-F FACTOR RSBW-RELATED"/>
    <property type="match status" value="1"/>
</dbReference>
<protein>
    <recommendedName>
        <fullName evidence="2">Histidine kinase/HSP90-like ATPase domain-containing protein</fullName>
    </recommendedName>
</protein>
<dbReference type="CDD" id="cd16936">
    <property type="entry name" value="HATPase_RsbW-like"/>
    <property type="match status" value="1"/>
</dbReference>
<dbReference type="OrthoDB" id="4301723at2"/>
<keyword evidence="1" id="KW-0808">Transferase</keyword>
<dbReference type="RefSeq" id="WP_050372616.1">
    <property type="nucleotide sequence ID" value="NZ_KQ257823.1"/>
</dbReference>
<feature type="domain" description="Histidine kinase/HSP90-like ATPase" evidence="2">
    <location>
        <begin position="19"/>
        <end position="124"/>
    </location>
</feature>
<reference evidence="4" key="1">
    <citation type="submission" date="2014-07" db="EMBL/GenBank/DDBJ databases">
        <title>Genome sequencing of plant-pathogenic Streptomyces species.</title>
        <authorList>
            <person name="Harrison J."/>
            <person name="Sapp M."/>
            <person name="Thwaites R."/>
            <person name="Studholme D.J."/>
        </authorList>
    </citation>
    <scope>NUCLEOTIDE SEQUENCE [LARGE SCALE GENOMIC DNA]</scope>
    <source>
        <strain evidence="4">NCPPB 4445</strain>
    </source>
</reference>